<feature type="compositionally biased region" description="Polar residues" evidence="1">
    <location>
        <begin position="71"/>
        <end position="86"/>
    </location>
</feature>
<evidence type="ECO:0000313" key="3">
    <source>
        <dbReference type="Proteomes" id="UP000593571"/>
    </source>
</evidence>
<dbReference type="EMBL" id="JACASE010000015">
    <property type="protein sequence ID" value="KAF6404949.1"/>
    <property type="molecule type" value="Genomic_DNA"/>
</dbReference>
<gene>
    <name evidence="2" type="ORF">HJG63_009279</name>
</gene>
<name>A0A7J8C2A5_ROUAE</name>
<reference evidence="2 3" key="1">
    <citation type="journal article" date="2020" name="Nature">
        <title>Six reference-quality genomes reveal evolution of bat adaptations.</title>
        <authorList>
            <person name="Jebb D."/>
            <person name="Huang Z."/>
            <person name="Pippel M."/>
            <person name="Hughes G.M."/>
            <person name="Lavrichenko K."/>
            <person name="Devanna P."/>
            <person name="Winkler S."/>
            <person name="Jermiin L.S."/>
            <person name="Skirmuntt E.C."/>
            <person name="Katzourakis A."/>
            <person name="Burkitt-Gray L."/>
            <person name="Ray D.A."/>
            <person name="Sullivan K.A.M."/>
            <person name="Roscito J.G."/>
            <person name="Kirilenko B.M."/>
            <person name="Davalos L.M."/>
            <person name="Corthals A.P."/>
            <person name="Power M.L."/>
            <person name="Jones G."/>
            <person name="Ransome R.D."/>
            <person name="Dechmann D.K.N."/>
            <person name="Locatelli A.G."/>
            <person name="Puechmaille S.J."/>
            <person name="Fedrigo O."/>
            <person name="Jarvis E.D."/>
            <person name="Hiller M."/>
            <person name="Vernes S.C."/>
            <person name="Myers E.W."/>
            <person name="Teeling E.C."/>
        </authorList>
    </citation>
    <scope>NUCLEOTIDE SEQUENCE [LARGE SCALE GENOMIC DNA]</scope>
    <source>
        <strain evidence="2">MRouAeg1</strain>
        <tissue evidence="2">Muscle</tissue>
    </source>
</reference>
<accession>A0A7J8C2A5</accession>
<evidence type="ECO:0000313" key="2">
    <source>
        <dbReference type="EMBL" id="KAF6404949.1"/>
    </source>
</evidence>
<organism evidence="2 3">
    <name type="scientific">Rousettus aegyptiacus</name>
    <name type="common">Egyptian fruit bat</name>
    <name type="synonym">Pteropus aegyptiacus</name>
    <dbReference type="NCBI Taxonomy" id="9407"/>
    <lineage>
        <taxon>Eukaryota</taxon>
        <taxon>Metazoa</taxon>
        <taxon>Chordata</taxon>
        <taxon>Craniata</taxon>
        <taxon>Vertebrata</taxon>
        <taxon>Euteleostomi</taxon>
        <taxon>Mammalia</taxon>
        <taxon>Eutheria</taxon>
        <taxon>Laurasiatheria</taxon>
        <taxon>Chiroptera</taxon>
        <taxon>Yinpterochiroptera</taxon>
        <taxon>Pteropodoidea</taxon>
        <taxon>Pteropodidae</taxon>
        <taxon>Rousettinae</taxon>
        <taxon>Rousettus</taxon>
    </lineage>
</organism>
<keyword evidence="3" id="KW-1185">Reference proteome</keyword>
<evidence type="ECO:0000256" key="1">
    <source>
        <dbReference type="SAM" id="MobiDB-lite"/>
    </source>
</evidence>
<comment type="caution">
    <text evidence="2">The sequence shown here is derived from an EMBL/GenBank/DDBJ whole genome shotgun (WGS) entry which is preliminary data.</text>
</comment>
<dbReference type="AlphaFoldDB" id="A0A7J8C2A5"/>
<proteinExistence type="predicted"/>
<dbReference type="Proteomes" id="UP000593571">
    <property type="component" value="Unassembled WGS sequence"/>
</dbReference>
<feature type="region of interest" description="Disordered" evidence="1">
    <location>
        <begin position="1"/>
        <end position="86"/>
    </location>
</feature>
<protein>
    <submittedName>
        <fullName evidence="2">Uncharacterized protein</fullName>
    </submittedName>
</protein>
<sequence>MPRPTAPRPRGRPLPTQTTGGDQEPPGTGDAVAGTGRADGRCRIHVPAPRRSPAPAGKGTGLRPACHLRTPQDTSGQFPSAHSEAQTPCCIPLSGEGFVTDMETWGLTEDSVNCQALRNFRRTAKVSMY</sequence>